<dbReference type="InterPro" id="IPR001107">
    <property type="entry name" value="Band_7"/>
</dbReference>
<evidence type="ECO:0000259" key="3">
    <source>
        <dbReference type="SMART" id="SM00244"/>
    </source>
</evidence>
<keyword evidence="2" id="KW-0812">Transmembrane</keyword>
<dbReference type="Pfam" id="PF01145">
    <property type="entry name" value="Band_7"/>
    <property type="match status" value="1"/>
</dbReference>
<dbReference type="SUPFAM" id="SSF117892">
    <property type="entry name" value="Band 7/SPFH domain"/>
    <property type="match status" value="1"/>
</dbReference>
<feature type="domain" description="Band 7" evidence="3">
    <location>
        <begin position="39"/>
        <end position="211"/>
    </location>
</feature>
<keyword evidence="2" id="KW-0472">Membrane</keyword>
<evidence type="ECO:0000256" key="1">
    <source>
        <dbReference type="SAM" id="Coils"/>
    </source>
</evidence>
<dbReference type="EMBL" id="VXPY01000019">
    <property type="protein sequence ID" value="MYD89419.1"/>
    <property type="molecule type" value="Genomic_DNA"/>
</dbReference>
<feature type="transmembrane region" description="Helical" evidence="2">
    <location>
        <begin position="20"/>
        <end position="41"/>
    </location>
</feature>
<keyword evidence="2" id="KW-1133">Transmembrane helix</keyword>
<evidence type="ECO:0000256" key="2">
    <source>
        <dbReference type="SAM" id="Phobius"/>
    </source>
</evidence>
<reference evidence="4" key="1">
    <citation type="submission" date="2019-09" db="EMBL/GenBank/DDBJ databases">
        <title>Characterisation of the sponge microbiome using genome-centric metagenomics.</title>
        <authorList>
            <person name="Engelberts J.P."/>
            <person name="Robbins S.J."/>
            <person name="De Goeij J.M."/>
            <person name="Aranda M."/>
            <person name="Bell S.C."/>
            <person name="Webster N.S."/>
        </authorList>
    </citation>
    <scope>NUCLEOTIDE SEQUENCE</scope>
    <source>
        <strain evidence="4">SB0662_bin_9</strain>
    </source>
</reference>
<comment type="caution">
    <text evidence="4">The sequence shown here is derived from an EMBL/GenBank/DDBJ whole genome shotgun (WGS) entry which is preliminary data.</text>
</comment>
<sequence>MARMDIPSPPRGTRKAGTILLVLIVAGLVFWLLGSRFYYFLNRVEEQEVGVKFRGGRIVEVVGPGIYSDVGLFVELKRVSSSAVPFLVTDPEIITSDKQRIGLAAAGDIFRPRLENADQLRSLWAQYNTLYLNDEAARAHIGQRAQQAMKVCVGNRTFDDAVIGTARDALRACIDTEINKLAQNVGLVVENVALPEVTIAPEAQARLDEIVQSRLQTEKAAQDELRAKAQAAAEQALQEGQIRVEQSRLQEETRQKVLLAQLDEERLAAQQKVIQAERANELARVEANRAVIEAQKSNELLEAQLDLEVQTVRALAATEQARASTAVEAALGLLYTANPGLLNFHIARENANALANTEKLLITPEGTTPTLVIPGEQIQPVADVTPPQ</sequence>
<protein>
    <recommendedName>
        <fullName evidence="3">Band 7 domain-containing protein</fullName>
    </recommendedName>
</protein>
<feature type="coiled-coil region" evidence="1">
    <location>
        <begin position="259"/>
        <end position="304"/>
    </location>
</feature>
<evidence type="ECO:0000313" key="4">
    <source>
        <dbReference type="EMBL" id="MYD89419.1"/>
    </source>
</evidence>
<gene>
    <name evidence="4" type="ORF">F4Y08_03630</name>
</gene>
<dbReference type="Gene3D" id="3.30.479.30">
    <property type="entry name" value="Band 7 domain"/>
    <property type="match status" value="1"/>
</dbReference>
<name>A0A6B1DNX0_9CHLR</name>
<accession>A0A6B1DNX0</accession>
<organism evidence="4">
    <name type="scientific">Caldilineaceae bacterium SB0662_bin_9</name>
    <dbReference type="NCBI Taxonomy" id="2605258"/>
    <lineage>
        <taxon>Bacteria</taxon>
        <taxon>Bacillati</taxon>
        <taxon>Chloroflexota</taxon>
        <taxon>Caldilineae</taxon>
        <taxon>Caldilineales</taxon>
        <taxon>Caldilineaceae</taxon>
    </lineage>
</organism>
<dbReference type="SMART" id="SM00244">
    <property type="entry name" value="PHB"/>
    <property type="match status" value="1"/>
</dbReference>
<dbReference type="AlphaFoldDB" id="A0A6B1DNX0"/>
<proteinExistence type="predicted"/>
<dbReference type="InterPro" id="IPR036013">
    <property type="entry name" value="Band_7/SPFH_dom_sf"/>
</dbReference>
<keyword evidence="1" id="KW-0175">Coiled coil</keyword>